<gene>
    <name evidence="2" type="ORF">A11Q_770</name>
</gene>
<dbReference type="eggNOG" id="ENOG5031993">
    <property type="taxonomic scope" value="Bacteria"/>
</dbReference>
<name>M4V729_9BACT</name>
<keyword evidence="3" id="KW-1185">Reference proteome</keyword>
<keyword evidence="1" id="KW-0812">Transmembrane</keyword>
<organism evidence="2 3">
    <name type="scientific">Pseudobdellovibrio exovorus JSS</name>
    <dbReference type="NCBI Taxonomy" id="1184267"/>
    <lineage>
        <taxon>Bacteria</taxon>
        <taxon>Pseudomonadati</taxon>
        <taxon>Bdellovibrionota</taxon>
        <taxon>Bdellovibrionia</taxon>
        <taxon>Bdellovibrionales</taxon>
        <taxon>Pseudobdellovibrionaceae</taxon>
        <taxon>Pseudobdellovibrio</taxon>
    </lineage>
</organism>
<keyword evidence="1" id="KW-1133">Transmembrane helix</keyword>
<evidence type="ECO:0000313" key="2">
    <source>
        <dbReference type="EMBL" id="AGH94988.1"/>
    </source>
</evidence>
<accession>M4V729</accession>
<protein>
    <submittedName>
        <fullName evidence="2">Uncharacterized protein</fullName>
    </submittedName>
</protein>
<dbReference type="KEGG" id="bex:A11Q_770"/>
<evidence type="ECO:0000313" key="3">
    <source>
        <dbReference type="Proteomes" id="UP000012040"/>
    </source>
</evidence>
<dbReference type="OrthoDB" id="5291139at2"/>
<dbReference type="AlphaFoldDB" id="M4V729"/>
<dbReference type="PATRIC" id="fig|1184267.3.peg.778"/>
<dbReference type="Proteomes" id="UP000012040">
    <property type="component" value="Chromosome"/>
</dbReference>
<evidence type="ECO:0000256" key="1">
    <source>
        <dbReference type="SAM" id="Phobius"/>
    </source>
</evidence>
<feature type="transmembrane region" description="Helical" evidence="1">
    <location>
        <begin position="12"/>
        <end position="29"/>
    </location>
</feature>
<sequence length="251" mass="28496">MSLDSLIQKTPRPVLIGVILIVALAFFIYNEPLKDECGIQGDKFKKNTAGLLTATRVNKKIQYQKILYSSVRCKKGNSIGSCSEYLEHLRLLVRELKSVSPKCQEPLIKDHPSLAAQMTQALQIVPLVAWGEAPPKGLAERAGWLNEAHLRSFCYIKDAFIRLVGIESFEKIRDGVYLEYPGEWPENFDVNKIIPTPTAKKTEQDDEIDLNRIIDQNRPRAYKSAANPTGAFTKDEVYERSLYSIRCDLYM</sequence>
<reference evidence="2 3" key="1">
    <citation type="journal article" date="2013" name="ISME J.">
        <title>By their genes ye shall know them: genomic signatures of predatory bacteria.</title>
        <authorList>
            <person name="Pasternak Z."/>
            <person name="Pietrokovski S."/>
            <person name="Rotem O."/>
            <person name="Gophna U."/>
            <person name="Lurie-Weinberger M.N."/>
            <person name="Jurkevitch E."/>
        </authorList>
    </citation>
    <scope>NUCLEOTIDE SEQUENCE [LARGE SCALE GENOMIC DNA]</scope>
    <source>
        <strain evidence="2 3">JSS</strain>
    </source>
</reference>
<proteinExistence type="predicted"/>
<dbReference type="RefSeq" id="WP_015469478.1">
    <property type="nucleotide sequence ID" value="NC_020813.1"/>
</dbReference>
<dbReference type="EMBL" id="CP003537">
    <property type="protein sequence ID" value="AGH94988.1"/>
    <property type="molecule type" value="Genomic_DNA"/>
</dbReference>
<keyword evidence="1" id="KW-0472">Membrane</keyword>
<dbReference type="HOGENOM" id="CLU_1253902_0_0_7"/>